<sequence length="272" mass="30089">LCLNLVQIDFLFLPLLPKMDVLMYNAPNASYSGIGFHSFDDELMADLPSCVYAQHHQLNAAPGNGGAGSSSAGHSAGHSGHTGNAPPNLRLNPTSIRQMQHQYLHHTECLDSSTPPSPSLSTTMGTHPYNPPPYNKMQRQQTNVRERKRMMRSAPNGSINSAFDELRVHVPTFPYEKRLSKIDTLRLAIAYIALLREVLEADYDPLTYVEKCLRGEIKADRAHWNTSDLTARLSWINWENLGVHPGRRTILTSLALGSSESMGACGPPPHLI</sequence>
<name>A0A8W7PPI4_ANOCL</name>
<dbReference type="Pfam" id="PF00010">
    <property type="entry name" value="HLH"/>
    <property type="match status" value="1"/>
</dbReference>
<dbReference type="InterPro" id="IPR011598">
    <property type="entry name" value="bHLH_dom"/>
</dbReference>
<dbReference type="Proteomes" id="UP000075882">
    <property type="component" value="Unassembled WGS sequence"/>
</dbReference>
<reference evidence="3" key="1">
    <citation type="submission" date="2022-08" db="UniProtKB">
        <authorList>
            <consortium name="EnsemblMetazoa"/>
        </authorList>
    </citation>
    <scope>IDENTIFICATION</scope>
</reference>
<dbReference type="AlphaFoldDB" id="A0A8W7PPI4"/>
<feature type="compositionally biased region" description="Low complexity" evidence="1">
    <location>
        <begin position="69"/>
        <end position="85"/>
    </location>
</feature>
<dbReference type="InterPro" id="IPR050283">
    <property type="entry name" value="E-box_TF_Regulators"/>
</dbReference>
<dbReference type="SUPFAM" id="SSF47459">
    <property type="entry name" value="HLH, helix-loop-helix DNA-binding domain"/>
    <property type="match status" value="1"/>
</dbReference>
<dbReference type="GO" id="GO:0032502">
    <property type="term" value="P:developmental process"/>
    <property type="evidence" value="ECO:0007669"/>
    <property type="project" value="TreeGrafter"/>
</dbReference>
<accession>A0A8W7PPI4</accession>
<dbReference type="PANTHER" id="PTHR23349">
    <property type="entry name" value="BASIC HELIX-LOOP-HELIX TRANSCRIPTION FACTOR, TWIST"/>
    <property type="match status" value="1"/>
</dbReference>
<evidence type="ECO:0000256" key="1">
    <source>
        <dbReference type="SAM" id="MobiDB-lite"/>
    </source>
</evidence>
<dbReference type="GO" id="GO:0046983">
    <property type="term" value="F:protein dimerization activity"/>
    <property type="evidence" value="ECO:0007669"/>
    <property type="project" value="InterPro"/>
</dbReference>
<organism evidence="3">
    <name type="scientific">Anopheles coluzzii</name>
    <name type="common">African malaria mosquito</name>
    <dbReference type="NCBI Taxonomy" id="1518534"/>
    <lineage>
        <taxon>Eukaryota</taxon>
        <taxon>Metazoa</taxon>
        <taxon>Ecdysozoa</taxon>
        <taxon>Arthropoda</taxon>
        <taxon>Hexapoda</taxon>
        <taxon>Insecta</taxon>
        <taxon>Pterygota</taxon>
        <taxon>Neoptera</taxon>
        <taxon>Endopterygota</taxon>
        <taxon>Diptera</taxon>
        <taxon>Nematocera</taxon>
        <taxon>Culicoidea</taxon>
        <taxon>Culicidae</taxon>
        <taxon>Anophelinae</taxon>
        <taxon>Anopheles</taxon>
    </lineage>
</organism>
<dbReference type="GO" id="GO:0000977">
    <property type="term" value="F:RNA polymerase II transcription regulatory region sequence-specific DNA binding"/>
    <property type="evidence" value="ECO:0007669"/>
    <property type="project" value="TreeGrafter"/>
</dbReference>
<dbReference type="PANTHER" id="PTHR23349:SF97">
    <property type="entry name" value="BHLH DOMAIN-CONTAINING PROTEIN"/>
    <property type="match status" value="1"/>
</dbReference>
<protein>
    <recommendedName>
        <fullName evidence="2">BHLH domain-containing protein</fullName>
    </recommendedName>
</protein>
<dbReference type="Gene3D" id="4.10.280.10">
    <property type="entry name" value="Helix-loop-helix DNA-binding domain"/>
    <property type="match status" value="1"/>
</dbReference>
<evidence type="ECO:0000313" key="3">
    <source>
        <dbReference type="EnsemblMetazoa" id="ACOM034946-PA.1"/>
    </source>
</evidence>
<dbReference type="PROSITE" id="PS50888">
    <property type="entry name" value="BHLH"/>
    <property type="match status" value="1"/>
</dbReference>
<feature type="domain" description="BHLH" evidence="2">
    <location>
        <begin position="143"/>
        <end position="195"/>
    </location>
</feature>
<dbReference type="GO" id="GO:0000981">
    <property type="term" value="F:DNA-binding transcription factor activity, RNA polymerase II-specific"/>
    <property type="evidence" value="ECO:0007669"/>
    <property type="project" value="TreeGrafter"/>
</dbReference>
<dbReference type="VEuPathDB" id="VectorBase:ACON2_033789"/>
<evidence type="ECO:0000259" key="2">
    <source>
        <dbReference type="PROSITE" id="PS50888"/>
    </source>
</evidence>
<dbReference type="EnsemblMetazoa" id="ACOM034946-RA">
    <property type="protein sequence ID" value="ACOM034946-PA.1"/>
    <property type="gene ID" value="ACOM034946"/>
</dbReference>
<dbReference type="InterPro" id="IPR036638">
    <property type="entry name" value="HLH_DNA-bd_sf"/>
</dbReference>
<feature type="region of interest" description="Disordered" evidence="1">
    <location>
        <begin position="62"/>
        <end position="92"/>
    </location>
</feature>
<proteinExistence type="predicted"/>
<dbReference type="SMART" id="SM00353">
    <property type="entry name" value="HLH"/>
    <property type="match status" value="1"/>
</dbReference>
<feature type="region of interest" description="Disordered" evidence="1">
    <location>
        <begin position="107"/>
        <end position="138"/>
    </location>
</feature>